<organism evidence="9 10">
    <name type="scientific">Phycicoccus avicenniae</name>
    <dbReference type="NCBI Taxonomy" id="2828860"/>
    <lineage>
        <taxon>Bacteria</taxon>
        <taxon>Bacillati</taxon>
        <taxon>Actinomycetota</taxon>
        <taxon>Actinomycetes</taxon>
        <taxon>Micrococcales</taxon>
        <taxon>Intrasporangiaceae</taxon>
        <taxon>Phycicoccus</taxon>
    </lineage>
</organism>
<dbReference type="CDD" id="cd09019">
    <property type="entry name" value="galactose_mutarotase_like"/>
    <property type="match status" value="1"/>
</dbReference>
<evidence type="ECO:0000313" key="9">
    <source>
        <dbReference type="EMBL" id="MBR7742731.1"/>
    </source>
</evidence>
<dbReference type="SUPFAM" id="SSF74650">
    <property type="entry name" value="Galactose mutarotase-like"/>
    <property type="match status" value="1"/>
</dbReference>
<feature type="active site" description="Proton donor" evidence="6">
    <location>
        <position position="161"/>
    </location>
</feature>
<dbReference type="PANTHER" id="PTHR10091">
    <property type="entry name" value="ALDOSE-1-EPIMERASE"/>
    <property type="match status" value="1"/>
</dbReference>
<dbReference type="RefSeq" id="WP_211601878.1">
    <property type="nucleotide sequence ID" value="NZ_JAGSNF010000004.1"/>
</dbReference>
<protein>
    <recommendedName>
        <fullName evidence="5">Aldose 1-epimerase</fullName>
        <ecNumber evidence="5">5.1.3.3</ecNumber>
    </recommendedName>
</protein>
<name>A0A941HZX9_9MICO</name>
<dbReference type="GO" id="GO:0005737">
    <property type="term" value="C:cytoplasm"/>
    <property type="evidence" value="ECO:0007669"/>
    <property type="project" value="TreeGrafter"/>
</dbReference>
<dbReference type="InterPro" id="IPR011013">
    <property type="entry name" value="Gal_mutarotase_sf_dom"/>
</dbReference>
<dbReference type="Pfam" id="PF01263">
    <property type="entry name" value="Aldose_epim"/>
    <property type="match status" value="1"/>
</dbReference>
<sequence length="329" mass="34984">MTAPRTIDLTTDGLRLELVTAGAAVRRLVLDDGDGPVDVVLGLADVGEYVADGGYLGATIGRFGNRIDAGRFTLDGTEHTLTTNQFGNTLHGGATGFDRHDWTVAEESPTHATFSLTSPDGDQGFPGTLEVTVTYRVAPGEVTIEYTARTDAPTVVNLTNHAYFHLDGAAGPVDDHTLEVAATAFLPVREDLVPTGEVRPVEGTTFDLRTPTRLGDALSGDDEQLGFAGGIDHGYCLDGDGPRRAARLTGTSGRWLEVDTDLPGIQVYTGAHFDGSQVGLDGQPLRERAGVALETQGWPDAPNHDDFPSTVLRPGETYRTTTVWRVGRG</sequence>
<dbReference type="PANTHER" id="PTHR10091:SF0">
    <property type="entry name" value="GALACTOSE MUTAROTASE"/>
    <property type="match status" value="1"/>
</dbReference>
<evidence type="ECO:0000256" key="8">
    <source>
        <dbReference type="PIRSR" id="PIRSR005096-3"/>
    </source>
</evidence>
<evidence type="ECO:0000256" key="4">
    <source>
        <dbReference type="ARBA" id="ARBA00023277"/>
    </source>
</evidence>
<feature type="binding site" evidence="8">
    <location>
        <begin position="161"/>
        <end position="163"/>
    </location>
    <ligand>
        <name>beta-D-galactose</name>
        <dbReference type="ChEBI" id="CHEBI:27667"/>
    </ligand>
</feature>
<feature type="binding site" evidence="8">
    <location>
        <begin position="65"/>
        <end position="66"/>
    </location>
    <ligand>
        <name>beta-D-galactose</name>
        <dbReference type="ChEBI" id="CHEBI:27667"/>
    </ligand>
</feature>
<dbReference type="EMBL" id="JAGSNF010000004">
    <property type="protein sequence ID" value="MBR7742731.1"/>
    <property type="molecule type" value="Genomic_DNA"/>
</dbReference>
<dbReference type="InterPro" id="IPR047215">
    <property type="entry name" value="Galactose_mutarotase-like"/>
</dbReference>
<comment type="similarity">
    <text evidence="2 5">Belongs to the aldose epimerase family.</text>
</comment>
<evidence type="ECO:0000256" key="6">
    <source>
        <dbReference type="PIRSR" id="PIRSR005096-1"/>
    </source>
</evidence>
<feature type="binding site" evidence="7">
    <location>
        <position position="232"/>
    </location>
    <ligand>
        <name>beta-D-galactose</name>
        <dbReference type="ChEBI" id="CHEBI:27667"/>
    </ligand>
</feature>
<gene>
    <name evidence="9" type="ORF">KC207_05435</name>
</gene>
<dbReference type="GO" id="GO:0030246">
    <property type="term" value="F:carbohydrate binding"/>
    <property type="evidence" value="ECO:0007669"/>
    <property type="project" value="InterPro"/>
</dbReference>
<dbReference type="EC" id="5.1.3.3" evidence="5"/>
<dbReference type="InterPro" id="IPR014718">
    <property type="entry name" value="GH-type_carb-bd"/>
</dbReference>
<comment type="caution">
    <text evidence="9">The sequence shown here is derived from an EMBL/GenBank/DDBJ whole genome shotgun (WGS) entry which is preliminary data.</text>
</comment>
<evidence type="ECO:0000313" key="10">
    <source>
        <dbReference type="Proteomes" id="UP000677016"/>
    </source>
</evidence>
<evidence type="ECO:0000256" key="7">
    <source>
        <dbReference type="PIRSR" id="PIRSR005096-2"/>
    </source>
</evidence>
<dbReference type="Gene3D" id="2.70.98.10">
    <property type="match status" value="1"/>
</dbReference>
<feature type="active site" description="Proton acceptor" evidence="6">
    <location>
        <position position="294"/>
    </location>
</feature>
<dbReference type="NCBIfam" id="NF008277">
    <property type="entry name" value="PRK11055.1"/>
    <property type="match status" value="1"/>
</dbReference>
<accession>A0A941HZX9</accession>
<keyword evidence="3 5" id="KW-0413">Isomerase</keyword>
<evidence type="ECO:0000256" key="3">
    <source>
        <dbReference type="ARBA" id="ARBA00023235"/>
    </source>
</evidence>
<dbReference type="AlphaFoldDB" id="A0A941HZX9"/>
<comment type="pathway">
    <text evidence="1 5">Carbohydrate metabolism; hexose metabolism.</text>
</comment>
<comment type="catalytic activity">
    <reaction evidence="5">
        <text>alpha-D-glucose = beta-D-glucose</text>
        <dbReference type="Rhea" id="RHEA:10264"/>
        <dbReference type="ChEBI" id="CHEBI:15903"/>
        <dbReference type="ChEBI" id="CHEBI:17925"/>
        <dbReference type="EC" id="5.1.3.3"/>
    </reaction>
</comment>
<evidence type="ECO:0000256" key="1">
    <source>
        <dbReference type="ARBA" id="ARBA00005028"/>
    </source>
</evidence>
<evidence type="ECO:0000256" key="5">
    <source>
        <dbReference type="PIRNR" id="PIRNR005096"/>
    </source>
</evidence>
<dbReference type="GO" id="GO:0006006">
    <property type="term" value="P:glucose metabolic process"/>
    <property type="evidence" value="ECO:0007669"/>
    <property type="project" value="TreeGrafter"/>
</dbReference>
<keyword evidence="4 5" id="KW-0119">Carbohydrate metabolism</keyword>
<dbReference type="InterPro" id="IPR008183">
    <property type="entry name" value="Aldose_1/G6P_1-epimerase"/>
</dbReference>
<reference evidence="9" key="1">
    <citation type="submission" date="2021-04" db="EMBL/GenBank/DDBJ databases">
        <title>Phycicoccus avicenniae sp. nov., a novel endophytic actinomycetes isolated from branch of Avicennia mariana.</title>
        <authorList>
            <person name="Tuo L."/>
        </authorList>
    </citation>
    <scope>NUCLEOTIDE SEQUENCE</scope>
    <source>
        <strain evidence="9">BSK3Z-2</strain>
    </source>
</reference>
<dbReference type="InterPro" id="IPR015443">
    <property type="entry name" value="Aldose_1-epimerase"/>
</dbReference>
<evidence type="ECO:0000256" key="2">
    <source>
        <dbReference type="ARBA" id="ARBA00006206"/>
    </source>
</evidence>
<keyword evidence="10" id="KW-1185">Reference proteome</keyword>
<dbReference type="PIRSF" id="PIRSF005096">
    <property type="entry name" value="GALM"/>
    <property type="match status" value="1"/>
</dbReference>
<dbReference type="GO" id="GO:0033499">
    <property type="term" value="P:galactose catabolic process via UDP-galactose, Leloir pathway"/>
    <property type="evidence" value="ECO:0007669"/>
    <property type="project" value="TreeGrafter"/>
</dbReference>
<dbReference type="Proteomes" id="UP000677016">
    <property type="component" value="Unassembled WGS sequence"/>
</dbReference>
<proteinExistence type="inferred from homology"/>
<dbReference type="GO" id="GO:0004034">
    <property type="term" value="F:aldose 1-epimerase activity"/>
    <property type="evidence" value="ECO:0007669"/>
    <property type="project" value="UniProtKB-EC"/>
</dbReference>